<evidence type="ECO:0000313" key="2">
    <source>
        <dbReference type="Proteomes" id="UP001596189"/>
    </source>
</evidence>
<gene>
    <name evidence="1" type="ORF">ACFQDO_10060</name>
</gene>
<keyword evidence="2" id="KW-1185">Reference proteome</keyword>
<organism evidence="1 2">
    <name type="scientific">Angustibacter luteus</name>
    <dbReference type="NCBI Taxonomy" id="658456"/>
    <lineage>
        <taxon>Bacteria</taxon>
        <taxon>Bacillati</taxon>
        <taxon>Actinomycetota</taxon>
        <taxon>Actinomycetes</taxon>
        <taxon>Kineosporiales</taxon>
        <taxon>Kineosporiaceae</taxon>
    </lineage>
</organism>
<dbReference type="EMBL" id="JBHSRD010000003">
    <property type="protein sequence ID" value="MFC6007472.1"/>
    <property type="molecule type" value="Genomic_DNA"/>
</dbReference>
<proteinExistence type="predicted"/>
<accession>A0ABW1JDQ2</accession>
<reference evidence="2" key="1">
    <citation type="journal article" date="2019" name="Int. J. Syst. Evol. Microbiol.">
        <title>The Global Catalogue of Microorganisms (GCM) 10K type strain sequencing project: providing services to taxonomists for standard genome sequencing and annotation.</title>
        <authorList>
            <consortium name="The Broad Institute Genomics Platform"/>
            <consortium name="The Broad Institute Genome Sequencing Center for Infectious Disease"/>
            <person name="Wu L."/>
            <person name="Ma J."/>
        </authorList>
    </citation>
    <scope>NUCLEOTIDE SEQUENCE [LARGE SCALE GENOMIC DNA]</scope>
    <source>
        <strain evidence="2">KACC 14249</strain>
    </source>
</reference>
<protein>
    <recommendedName>
        <fullName evidence="3">DUF222 domain-containing protein</fullName>
    </recommendedName>
</protein>
<evidence type="ECO:0000313" key="1">
    <source>
        <dbReference type="EMBL" id="MFC6007472.1"/>
    </source>
</evidence>
<dbReference type="RefSeq" id="WP_345716271.1">
    <property type="nucleotide sequence ID" value="NZ_BAABFP010000004.1"/>
</dbReference>
<evidence type="ECO:0008006" key="3">
    <source>
        <dbReference type="Google" id="ProtNLM"/>
    </source>
</evidence>
<dbReference type="Proteomes" id="UP001596189">
    <property type="component" value="Unassembled WGS sequence"/>
</dbReference>
<comment type="caution">
    <text evidence="1">The sequence shown here is derived from an EMBL/GenBank/DDBJ whole genome shotgun (WGS) entry which is preliminary data.</text>
</comment>
<sequence length="158" mass="16650">MANDDLLRECGIDGSAGLDELSQRCIAARRALGQPGGRWAPQCLAVAIRMAVVNRGWPACDVVAALLAVAADKVSRSPVRVAEAGPWWDAVPSDVASADDAQSLAAAEARLADIGGRRVALQAQARAELGTEQMPVTRATVVRRAVQILDRDSEQVDP</sequence>
<name>A0ABW1JDQ2_9ACTN</name>